<evidence type="ECO:0000313" key="7">
    <source>
        <dbReference type="EMBL" id="PIK62723.1"/>
    </source>
</evidence>
<dbReference type="Gene3D" id="1.10.150.120">
    <property type="entry name" value="[2Fe-2S]-binding domain"/>
    <property type="match status" value="1"/>
</dbReference>
<dbReference type="PANTHER" id="PTHR45444:SF3">
    <property type="entry name" value="XANTHINE DEHYDROGENASE"/>
    <property type="match status" value="1"/>
</dbReference>
<dbReference type="Pfam" id="PF01799">
    <property type="entry name" value="Fer2_2"/>
    <property type="match status" value="1"/>
</dbReference>
<dbReference type="PROSITE" id="PS00197">
    <property type="entry name" value="2FE2S_FER_1"/>
    <property type="match status" value="1"/>
</dbReference>
<dbReference type="EMBL" id="MRZV01000006">
    <property type="protein sequence ID" value="PIK62723.1"/>
    <property type="molecule type" value="Genomic_DNA"/>
</dbReference>
<dbReference type="AlphaFoldDB" id="A0A2G8LR35"/>
<dbReference type="InterPro" id="IPR036010">
    <property type="entry name" value="2Fe-2S_ferredoxin-like_sf"/>
</dbReference>
<dbReference type="InterPro" id="IPR012675">
    <property type="entry name" value="Beta-grasp_dom_sf"/>
</dbReference>
<dbReference type="GO" id="GO:0051537">
    <property type="term" value="F:2 iron, 2 sulfur cluster binding"/>
    <property type="evidence" value="ECO:0007669"/>
    <property type="project" value="UniProtKB-KW"/>
</dbReference>
<keyword evidence="4" id="KW-0408">Iron</keyword>
<keyword evidence="5" id="KW-0411">Iron-sulfur</keyword>
<protein>
    <submittedName>
        <fullName evidence="7">Putative xanthine dehydrogenase isoform X1</fullName>
    </submittedName>
</protein>
<keyword evidence="1" id="KW-0001">2Fe-2S</keyword>
<evidence type="ECO:0000313" key="8">
    <source>
        <dbReference type="Proteomes" id="UP000230750"/>
    </source>
</evidence>
<evidence type="ECO:0000256" key="3">
    <source>
        <dbReference type="ARBA" id="ARBA00023002"/>
    </source>
</evidence>
<evidence type="ECO:0000256" key="4">
    <source>
        <dbReference type="ARBA" id="ARBA00023004"/>
    </source>
</evidence>
<dbReference type="CDD" id="cd00207">
    <property type="entry name" value="fer2"/>
    <property type="match status" value="1"/>
</dbReference>
<dbReference type="InterPro" id="IPR016208">
    <property type="entry name" value="Ald_Oxase/xanthine_DH-like"/>
</dbReference>
<feature type="domain" description="2Fe-2S ferredoxin-type" evidence="6">
    <location>
        <begin position="8"/>
        <end position="95"/>
    </location>
</feature>
<keyword evidence="3" id="KW-0560">Oxidoreductase</keyword>
<dbReference type="InterPro" id="IPR036884">
    <property type="entry name" value="2Fe-2S-bd_dom_sf"/>
</dbReference>
<evidence type="ECO:0000256" key="2">
    <source>
        <dbReference type="ARBA" id="ARBA00022723"/>
    </source>
</evidence>
<dbReference type="FunFam" id="3.10.20.30:FF:000015">
    <property type="entry name" value="Aldehyde oxidase 1"/>
    <property type="match status" value="1"/>
</dbReference>
<dbReference type="InterPro" id="IPR002888">
    <property type="entry name" value="2Fe-2S-bd"/>
</dbReference>
<dbReference type="GO" id="GO:0016491">
    <property type="term" value="F:oxidoreductase activity"/>
    <property type="evidence" value="ECO:0007669"/>
    <property type="project" value="UniProtKB-KW"/>
</dbReference>
<dbReference type="InterPro" id="IPR001041">
    <property type="entry name" value="2Fe-2S_ferredoxin-type"/>
</dbReference>
<evidence type="ECO:0000256" key="5">
    <source>
        <dbReference type="ARBA" id="ARBA00023014"/>
    </source>
</evidence>
<evidence type="ECO:0000256" key="1">
    <source>
        <dbReference type="ARBA" id="ARBA00022714"/>
    </source>
</evidence>
<reference evidence="7 8" key="1">
    <citation type="journal article" date="2017" name="PLoS Biol.">
        <title>The sea cucumber genome provides insights into morphological evolution and visceral regeneration.</title>
        <authorList>
            <person name="Zhang X."/>
            <person name="Sun L."/>
            <person name="Yuan J."/>
            <person name="Sun Y."/>
            <person name="Gao Y."/>
            <person name="Zhang L."/>
            <person name="Li S."/>
            <person name="Dai H."/>
            <person name="Hamel J.F."/>
            <person name="Liu C."/>
            <person name="Yu Y."/>
            <person name="Liu S."/>
            <person name="Lin W."/>
            <person name="Guo K."/>
            <person name="Jin S."/>
            <person name="Xu P."/>
            <person name="Storey K.B."/>
            <person name="Huan P."/>
            <person name="Zhang T."/>
            <person name="Zhou Y."/>
            <person name="Zhang J."/>
            <person name="Lin C."/>
            <person name="Li X."/>
            <person name="Xing L."/>
            <person name="Huo D."/>
            <person name="Sun M."/>
            <person name="Wang L."/>
            <person name="Mercier A."/>
            <person name="Li F."/>
            <person name="Yang H."/>
            <person name="Xiang J."/>
        </authorList>
    </citation>
    <scope>NUCLEOTIDE SEQUENCE [LARGE SCALE GENOMIC DNA]</scope>
    <source>
        <strain evidence="7">Shaxun</strain>
        <tissue evidence="7">Muscle</tissue>
    </source>
</reference>
<organism evidence="7 8">
    <name type="scientific">Stichopus japonicus</name>
    <name type="common">Sea cucumber</name>
    <dbReference type="NCBI Taxonomy" id="307972"/>
    <lineage>
        <taxon>Eukaryota</taxon>
        <taxon>Metazoa</taxon>
        <taxon>Echinodermata</taxon>
        <taxon>Eleutherozoa</taxon>
        <taxon>Echinozoa</taxon>
        <taxon>Holothuroidea</taxon>
        <taxon>Aspidochirotacea</taxon>
        <taxon>Aspidochirotida</taxon>
        <taxon>Stichopodidae</taxon>
        <taxon>Apostichopus</taxon>
    </lineage>
</organism>
<dbReference type="SUPFAM" id="SSF47741">
    <property type="entry name" value="CO dehydrogenase ISP C-domain like"/>
    <property type="match status" value="1"/>
</dbReference>
<dbReference type="PANTHER" id="PTHR45444">
    <property type="entry name" value="XANTHINE DEHYDROGENASE"/>
    <property type="match status" value="1"/>
</dbReference>
<name>A0A2G8LR35_STIJA</name>
<gene>
    <name evidence="7" type="ORF">BSL78_00302</name>
</gene>
<sequence>MARRETSDPLIFFCNGKKVIEDNVDPEMTLLTYLRTKLLLTGTKLACGEGGCGACTVMVSRFDAKTDKICHYAVNACLAPVCSMHGLAVTTVEGIGTTESKLHPVQERLSRAHGSQCGFCSPGIVMSMYALLRNNDQPTMEDILDAFQGNLCRCTGYRPIIEGYRSFTKGRCPQGENCCQLQNDKLKSRNSETCNTGENSGEKLPLDDDYVGVVSSSEDLISHSVKITDQLAQTSLKDKHDVNANTIPVDIYSKQTKMATDLFRSEKFVPYNQTQEPIFPPELLVFVPIS</sequence>
<dbReference type="OrthoDB" id="8300278at2759"/>
<dbReference type="Pfam" id="PF00111">
    <property type="entry name" value="Fer2"/>
    <property type="match status" value="1"/>
</dbReference>
<accession>A0A2G8LR35</accession>
<dbReference type="Proteomes" id="UP000230750">
    <property type="component" value="Unassembled WGS sequence"/>
</dbReference>
<evidence type="ECO:0000259" key="6">
    <source>
        <dbReference type="PROSITE" id="PS51085"/>
    </source>
</evidence>
<dbReference type="SUPFAM" id="SSF54292">
    <property type="entry name" value="2Fe-2S ferredoxin-like"/>
    <property type="match status" value="1"/>
</dbReference>
<proteinExistence type="predicted"/>
<keyword evidence="8" id="KW-1185">Reference proteome</keyword>
<keyword evidence="2" id="KW-0479">Metal-binding</keyword>
<dbReference type="STRING" id="307972.A0A2G8LR35"/>
<comment type="caution">
    <text evidence="7">The sequence shown here is derived from an EMBL/GenBank/DDBJ whole genome shotgun (WGS) entry which is preliminary data.</text>
</comment>
<dbReference type="Gene3D" id="3.10.20.30">
    <property type="match status" value="1"/>
</dbReference>
<dbReference type="PROSITE" id="PS51085">
    <property type="entry name" value="2FE2S_FER_2"/>
    <property type="match status" value="1"/>
</dbReference>
<dbReference type="GO" id="GO:0005506">
    <property type="term" value="F:iron ion binding"/>
    <property type="evidence" value="ECO:0007669"/>
    <property type="project" value="InterPro"/>
</dbReference>
<dbReference type="InterPro" id="IPR006058">
    <property type="entry name" value="2Fe2S_fd_BS"/>
</dbReference>